<accession>A0ABS1CXZ9</accession>
<dbReference type="Proteomes" id="UP000697995">
    <property type="component" value="Unassembled WGS sequence"/>
</dbReference>
<feature type="region of interest" description="Disordered" evidence="1">
    <location>
        <begin position="61"/>
        <end position="117"/>
    </location>
</feature>
<evidence type="ECO:0000256" key="1">
    <source>
        <dbReference type="SAM" id="MobiDB-lite"/>
    </source>
</evidence>
<gene>
    <name evidence="2" type="ORF">CKO45_11700</name>
</gene>
<evidence type="ECO:0000313" key="3">
    <source>
        <dbReference type="Proteomes" id="UP000697995"/>
    </source>
</evidence>
<keyword evidence="3" id="KW-1185">Reference proteome</keyword>
<feature type="non-terminal residue" evidence="2">
    <location>
        <position position="117"/>
    </location>
</feature>
<comment type="caution">
    <text evidence="2">The sequence shown here is derived from an EMBL/GenBank/DDBJ whole genome shotgun (WGS) entry which is preliminary data.</text>
</comment>
<sequence length="117" mass="12046">MARADRGAFDIAFSGLAARDRLPPLRLRLADAAGTPMACAGLRLLGQDASRLCLTFSALPGEAEPGPATPGPAALREAAERAAREGGTLDLIELRDGGGPLAPSPEVSERIRETISA</sequence>
<dbReference type="EMBL" id="NRSG01000072">
    <property type="protein sequence ID" value="MBK1658897.1"/>
    <property type="molecule type" value="Genomic_DNA"/>
</dbReference>
<reference evidence="2 3" key="1">
    <citation type="journal article" date="2020" name="Microorganisms">
        <title>Osmotic Adaptation and Compatible Solute Biosynthesis of Phototrophic Bacteria as Revealed from Genome Analyses.</title>
        <authorList>
            <person name="Imhoff J.F."/>
            <person name="Rahn T."/>
            <person name="Kunzel S."/>
            <person name="Keller A."/>
            <person name="Neulinger S.C."/>
        </authorList>
    </citation>
    <scope>NUCLEOTIDE SEQUENCE [LARGE SCALE GENOMIC DNA]</scope>
    <source>
        <strain evidence="2 3">DSM 15382</strain>
    </source>
</reference>
<dbReference type="RefSeq" id="WP_200305621.1">
    <property type="nucleotide sequence ID" value="NZ_NRSG01000072.1"/>
</dbReference>
<organism evidence="2 3">
    <name type="scientific">Paracraurococcus ruber</name>
    <dbReference type="NCBI Taxonomy" id="77675"/>
    <lineage>
        <taxon>Bacteria</taxon>
        <taxon>Pseudomonadati</taxon>
        <taxon>Pseudomonadota</taxon>
        <taxon>Alphaproteobacteria</taxon>
        <taxon>Acetobacterales</taxon>
        <taxon>Roseomonadaceae</taxon>
        <taxon>Paracraurococcus</taxon>
    </lineage>
</organism>
<protein>
    <submittedName>
        <fullName evidence="2">Uncharacterized protein</fullName>
    </submittedName>
</protein>
<name>A0ABS1CXZ9_9PROT</name>
<feature type="compositionally biased region" description="Basic and acidic residues" evidence="1">
    <location>
        <begin position="107"/>
        <end position="117"/>
    </location>
</feature>
<evidence type="ECO:0000313" key="2">
    <source>
        <dbReference type="EMBL" id="MBK1658897.1"/>
    </source>
</evidence>
<feature type="compositionally biased region" description="Low complexity" evidence="1">
    <location>
        <begin position="61"/>
        <end position="76"/>
    </location>
</feature>
<proteinExistence type="predicted"/>